<organism evidence="1 2">
    <name type="scientific">Canavalia gladiata</name>
    <name type="common">Sword bean</name>
    <name type="synonym">Dolichos gladiatus</name>
    <dbReference type="NCBI Taxonomy" id="3824"/>
    <lineage>
        <taxon>Eukaryota</taxon>
        <taxon>Viridiplantae</taxon>
        <taxon>Streptophyta</taxon>
        <taxon>Embryophyta</taxon>
        <taxon>Tracheophyta</taxon>
        <taxon>Spermatophyta</taxon>
        <taxon>Magnoliopsida</taxon>
        <taxon>eudicotyledons</taxon>
        <taxon>Gunneridae</taxon>
        <taxon>Pentapetalae</taxon>
        <taxon>rosids</taxon>
        <taxon>fabids</taxon>
        <taxon>Fabales</taxon>
        <taxon>Fabaceae</taxon>
        <taxon>Papilionoideae</taxon>
        <taxon>50 kb inversion clade</taxon>
        <taxon>NPAAA clade</taxon>
        <taxon>indigoferoid/millettioid clade</taxon>
        <taxon>Phaseoleae</taxon>
        <taxon>Canavalia</taxon>
    </lineage>
</organism>
<evidence type="ECO:0000313" key="2">
    <source>
        <dbReference type="Proteomes" id="UP001367508"/>
    </source>
</evidence>
<reference evidence="1 2" key="1">
    <citation type="submission" date="2024-01" db="EMBL/GenBank/DDBJ databases">
        <title>The genomes of 5 underutilized Papilionoideae crops provide insights into root nodulation and disease resistanc.</title>
        <authorList>
            <person name="Jiang F."/>
        </authorList>
    </citation>
    <scope>NUCLEOTIDE SEQUENCE [LARGE SCALE GENOMIC DNA]</scope>
    <source>
        <strain evidence="1">LVBAO_FW01</strain>
        <tissue evidence="1">Leaves</tissue>
    </source>
</reference>
<accession>A0AAN9KGK3</accession>
<name>A0AAN9KGK3_CANGL</name>
<evidence type="ECO:0000313" key="1">
    <source>
        <dbReference type="EMBL" id="KAK7315354.1"/>
    </source>
</evidence>
<dbReference type="Proteomes" id="UP001367508">
    <property type="component" value="Unassembled WGS sequence"/>
</dbReference>
<dbReference type="EMBL" id="JAYMYQ010000008">
    <property type="protein sequence ID" value="KAK7315354.1"/>
    <property type="molecule type" value="Genomic_DNA"/>
</dbReference>
<protein>
    <submittedName>
        <fullName evidence="1">Uncharacterized protein</fullName>
    </submittedName>
</protein>
<keyword evidence="2" id="KW-1185">Reference proteome</keyword>
<gene>
    <name evidence="1" type="ORF">VNO77_33898</name>
</gene>
<comment type="caution">
    <text evidence="1">The sequence shown here is derived from an EMBL/GenBank/DDBJ whole genome shotgun (WGS) entry which is preliminary data.</text>
</comment>
<sequence>MSAIHQVSKAELALNSQDNYGLSDFRIVGQGMDQNSGSMLNKATTPPFKHPQASRLQPPLSIVGLEPSFSIFTHRRSMCMAFSYWELACSGGIRTNPLEFDQVISYNGDGAESVWSWVLGQRNVQLCCEIEMSCSQ</sequence>
<proteinExistence type="predicted"/>
<dbReference type="AlphaFoldDB" id="A0AAN9KGK3"/>